<evidence type="ECO:0000256" key="1">
    <source>
        <dbReference type="SAM" id="MobiDB-lite"/>
    </source>
</evidence>
<dbReference type="EMBL" id="KB445559">
    <property type="protein sequence ID" value="EMC94298.1"/>
    <property type="molecule type" value="Genomic_DNA"/>
</dbReference>
<evidence type="ECO:0000313" key="3">
    <source>
        <dbReference type="Proteomes" id="UP000011761"/>
    </source>
</evidence>
<accession>M2MS19</accession>
<feature type="compositionally biased region" description="Basic and acidic residues" evidence="1">
    <location>
        <begin position="63"/>
        <end position="75"/>
    </location>
</feature>
<dbReference type="Proteomes" id="UP000011761">
    <property type="component" value="Unassembled WGS sequence"/>
</dbReference>
<protein>
    <submittedName>
        <fullName evidence="2">Uncharacterized protein</fullName>
    </submittedName>
</protein>
<proteinExistence type="predicted"/>
<keyword evidence="3" id="KW-1185">Reference proteome</keyword>
<sequence>MCLCRTKYDVEAAILDDYSGVDYAVSLSKRADAWCRPDLETATPVYMGMTRQSSWPAATGTECRSKIGKGSERPAGRGVQTGSNARSQSYDFHLQPPIVLKRAHMCVSKCC</sequence>
<reference evidence="2 3" key="1">
    <citation type="journal article" date="2012" name="PLoS Pathog.">
        <title>Diverse lifestyles and strategies of plant pathogenesis encoded in the genomes of eighteen Dothideomycetes fungi.</title>
        <authorList>
            <person name="Ohm R.A."/>
            <person name="Feau N."/>
            <person name="Henrissat B."/>
            <person name="Schoch C.L."/>
            <person name="Horwitz B.A."/>
            <person name="Barry K.W."/>
            <person name="Condon B.J."/>
            <person name="Copeland A.C."/>
            <person name="Dhillon B."/>
            <person name="Glaser F."/>
            <person name="Hesse C.N."/>
            <person name="Kosti I."/>
            <person name="LaButti K."/>
            <person name="Lindquist E.A."/>
            <person name="Lucas S."/>
            <person name="Salamov A.A."/>
            <person name="Bradshaw R.E."/>
            <person name="Ciuffetti L."/>
            <person name="Hamelin R.C."/>
            <person name="Kema G.H.J."/>
            <person name="Lawrence C."/>
            <person name="Scott J.A."/>
            <person name="Spatafora J.W."/>
            <person name="Turgeon B.G."/>
            <person name="de Wit P.J.G.M."/>
            <person name="Zhong S."/>
            <person name="Goodwin S.B."/>
            <person name="Grigoriev I.V."/>
        </authorList>
    </citation>
    <scope>NUCLEOTIDE SEQUENCE [LARGE SCALE GENOMIC DNA]</scope>
    <source>
        <strain evidence="2 3">UAMH 10762</strain>
    </source>
</reference>
<dbReference type="GeneID" id="19113064"/>
<evidence type="ECO:0000313" key="2">
    <source>
        <dbReference type="EMBL" id="EMC94298.1"/>
    </source>
</evidence>
<dbReference type="RefSeq" id="XP_007678709.1">
    <property type="nucleotide sequence ID" value="XM_007680519.1"/>
</dbReference>
<organism evidence="2 3">
    <name type="scientific">Baudoinia panamericana (strain UAMH 10762)</name>
    <name type="common">Angels' share fungus</name>
    <name type="synonym">Baudoinia compniacensis (strain UAMH 10762)</name>
    <dbReference type="NCBI Taxonomy" id="717646"/>
    <lineage>
        <taxon>Eukaryota</taxon>
        <taxon>Fungi</taxon>
        <taxon>Dikarya</taxon>
        <taxon>Ascomycota</taxon>
        <taxon>Pezizomycotina</taxon>
        <taxon>Dothideomycetes</taxon>
        <taxon>Dothideomycetidae</taxon>
        <taxon>Mycosphaerellales</taxon>
        <taxon>Teratosphaeriaceae</taxon>
        <taxon>Baudoinia</taxon>
    </lineage>
</organism>
<dbReference type="KEGG" id="bcom:BAUCODRAFT_36770"/>
<gene>
    <name evidence="2" type="ORF">BAUCODRAFT_36770</name>
</gene>
<name>M2MS19_BAUPA</name>
<dbReference type="AlphaFoldDB" id="M2MS19"/>
<feature type="region of interest" description="Disordered" evidence="1">
    <location>
        <begin position="56"/>
        <end position="86"/>
    </location>
</feature>
<dbReference type="HOGENOM" id="CLU_2157897_0_0_1"/>